<comment type="caution">
    <text evidence="1">The sequence shown here is derived from an EMBL/GenBank/DDBJ whole genome shotgun (WGS) entry which is preliminary data.</text>
</comment>
<dbReference type="Proteomes" id="UP000831701">
    <property type="component" value="Chromosome 23"/>
</dbReference>
<proteinExistence type="predicted"/>
<gene>
    <name evidence="1" type="ORF">L3Q82_019279</name>
</gene>
<evidence type="ECO:0000313" key="1">
    <source>
        <dbReference type="EMBL" id="KAI3353415.1"/>
    </source>
</evidence>
<keyword evidence="2" id="KW-1185">Reference proteome</keyword>
<organism evidence="1 2">
    <name type="scientific">Scortum barcoo</name>
    <name type="common">barcoo grunter</name>
    <dbReference type="NCBI Taxonomy" id="214431"/>
    <lineage>
        <taxon>Eukaryota</taxon>
        <taxon>Metazoa</taxon>
        <taxon>Chordata</taxon>
        <taxon>Craniata</taxon>
        <taxon>Vertebrata</taxon>
        <taxon>Euteleostomi</taxon>
        <taxon>Actinopterygii</taxon>
        <taxon>Neopterygii</taxon>
        <taxon>Teleostei</taxon>
        <taxon>Neoteleostei</taxon>
        <taxon>Acanthomorphata</taxon>
        <taxon>Eupercaria</taxon>
        <taxon>Centrarchiformes</taxon>
        <taxon>Terapontoidei</taxon>
        <taxon>Terapontidae</taxon>
        <taxon>Scortum</taxon>
    </lineage>
</organism>
<name>A0ACB8VDH1_9TELE</name>
<evidence type="ECO:0000313" key="2">
    <source>
        <dbReference type="Proteomes" id="UP000831701"/>
    </source>
</evidence>
<reference evidence="1" key="1">
    <citation type="submission" date="2022-04" db="EMBL/GenBank/DDBJ databases">
        <title>Jade perch genome.</title>
        <authorList>
            <person name="Chao B."/>
        </authorList>
    </citation>
    <scope>NUCLEOTIDE SEQUENCE</scope>
    <source>
        <strain evidence="1">CB-2022</strain>
    </source>
</reference>
<sequence length="1914" mass="214996">MYLPASDQIFDLFPPFRSTDYGSTYERMNDKVGSKTVLSYLYVCPTNKRKVRFCTRDSKKAKGTLYCCSARRHKQQQETYPRPEGSGTLGNSRVMEGPTPLKELGSRAQAMRGDPEFESSVLISSDEGASYQKYRLTFYVLSLLFHPTEEDWALAYSHDQKLATIFMQIVNRGVPLNLQWHKIQPRKRSQVRTLPNLQQSGPTALHDCRCSQKDFFIQLYSSVDFGRKWLQLIHEHVTPNRFYWSVSGLDKEPDLVHMEAHTPDGNVQYVTCRAQMCTEANRNYPFPGYIDISSLVVQDDYIFIQVPTSGRATYYVSYKRDSFIQTKLPKYSLPKDLHIVSTDEKQVFAAVQEWNQNDTYNLYLSDTKGVYFTLAMENVKTTRGIGGNQMLDLYEVAGIKGMLIANKRQDNQVKTYITYNKGRDWRLLQAPAADLDGNDIHCILPFCSLHLQLQMSENPYLSGTISTKSSAPGIIVATGNIGAELSYNNVGMFISSDAGNSWRQIFEEEHNVWFLDKGGALVAVKQPSVPTRHLWVSFDEGRQWTQHSFSLVPLFVDGVLVEAGAENQIMTGYYGLCESFFGHFSHRSEWQLIKIDYKSIYSRKCTEEDYQTWHLHNQGEPCVMGQKQIYMKRRPGNYCMLGKDYSRILSAESCICRAHDFECDYGYERRGDGNCRPAFWFNPSIVSRSCSQGQNYFNSTGYRKVVLNNCTKGVKEMYTARKQQCPNRPPKGLLLTTKDGKLTANLGSNVTFLVHLDEHKHPEAFYVVAGDFNHVNLTDTLPKFYQHVTIPTRGNNTLDRVYTNKRDAYRAVPHPHLGFSDHISIMLLPAYRPLLRRHTPTQRTITVWPSDAVPALQDCFQRTDWQIFREAAVREGEVDLEEYTSAVLGYISKCTEDVTSTRTVTGYPNQKPWLNAEVRSLLKARDAAFRSGDRLALRAARRQLTAGVKRAKAAYAQRIQGHFTSNDPRSMWRGIKCITDYNTRDAQCPRDPSLPDALNNFYARFDDSSPSTRFTPHQEKSPSGQAVPTCLKTATIIPIPKTSTVTGLNDYRPVALTPIVMKCFERLVMAHIKDCVDVTVDPHQYAYRKKRSTEDANFFCGPHSPHPLREQRLLYRPQSVRIHDVSSSSITLSTGSPQGCVLSPLLFTLLTHDCSAIHPSCLIVKFADDTAVVGRIANNDESDYRQEVEHLEGWCRQNNLCINVKKTKEMIVDFRRGRHLPSPLYIGGTAVEVVSSFRHISVSLLPQEAEARRAGELSPDLLLQMCGGERPVLLHHRVARQLLGRQRRRLCRGWRLPPEELANYLSDFGLGDGRVHLRVPTLRFLTGRQVGGIEEILEVFLPPSDNVPSRGQQLPTCTVNSVGRVLLPPSEAPDGLPESLRGRPIVLSSMASPNSSQTRVFASSTVRAAACLVSLPVPVNCVRSPTGQHGPIGAGKRSPLVHRGELQHMAAELGSYKQAHTSLPPLTLGNSRVVEGPAPLKELGSRAQAMRGEFWSEGLGRRGPPPRLLPKPHCTGPSWTFLRVVSLLEGGPTSPFRAEPGRVPWAKTRPPGARLMRPQPQAWLQGGPPGDSMRTNIQLDFGDGTAVSYSNLSWTEEGIKHIYKSAGIFRVTALAENTLGFDTTTLYLHVTCPVEHVQLLAPFVVIRNKEVNITAVVLPSHSRTVTYFWWLGNNTEPVITLDGSISYTFTSGGMHTITVQVAAANSILQDTKTIAVKEFFKSLLLSFSPNLDEFNPDIPEWRQDVGRVIKKALLQVSDFPEEQLLVAVFPGVPTAAELFLLPHKNQSEGKKKSEEELEQVSNVIVSALNQNLVEFELKPGVRVIVYNTQLTLAPLVDSNSQTQQLSHVDAPVSGLPGPSSVPHLQIQKTTLKVGKLTALGKKTFFFEVTSFRVVIQLTYDKRRFAFTPTKTSVV</sequence>
<dbReference type="EMBL" id="CM041553">
    <property type="protein sequence ID" value="KAI3353415.1"/>
    <property type="molecule type" value="Genomic_DNA"/>
</dbReference>
<accession>A0ACB8VDH1</accession>
<protein>
    <submittedName>
        <fullName evidence="1">Uncharacterized protein</fullName>
    </submittedName>
</protein>